<dbReference type="PANTHER" id="PTHR10472:SF5">
    <property type="entry name" value="D-AMINOACYL-TRNA DEACYLASE 1"/>
    <property type="match status" value="1"/>
</dbReference>
<protein>
    <recommendedName>
        <fullName evidence="2">D-aminoacyl-tRNA deacylase</fullName>
        <shortName evidence="2">DTD</shortName>
        <ecNumber evidence="2">3.1.1.96</ecNumber>
    </recommendedName>
    <alternativeName>
        <fullName evidence="2">Gly-tRNA(Ala) deacylase</fullName>
        <ecNumber evidence="2">3.1.1.-</ecNumber>
    </alternativeName>
</protein>
<evidence type="ECO:0000256" key="2">
    <source>
        <dbReference type="HAMAP-Rule" id="MF_00518"/>
    </source>
</evidence>
<dbReference type="GO" id="GO:0005737">
    <property type="term" value="C:cytoplasm"/>
    <property type="evidence" value="ECO:0007669"/>
    <property type="project" value="UniProtKB-SubCell"/>
</dbReference>
<comment type="catalytic activity">
    <reaction evidence="2">
        <text>glycyl-tRNA(Ala) + H2O = tRNA(Ala) + glycine + H(+)</text>
        <dbReference type="Rhea" id="RHEA:53744"/>
        <dbReference type="Rhea" id="RHEA-COMP:9657"/>
        <dbReference type="Rhea" id="RHEA-COMP:13640"/>
        <dbReference type="ChEBI" id="CHEBI:15377"/>
        <dbReference type="ChEBI" id="CHEBI:15378"/>
        <dbReference type="ChEBI" id="CHEBI:57305"/>
        <dbReference type="ChEBI" id="CHEBI:78442"/>
        <dbReference type="ChEBI" id="CHEBI:78522"/>
    </reaction>
</comment>
<dbReference type="AlphaFoldDB" id="A0A0Q0Z775"/>
<dbReference type="GO" id="GO:0043908">
    <property type="term" value="F:Ser(Gly)-tRNA(Ala) hydrolase activity"/>
    <property type="evidence" value="ECO:0007669"/>
    <property type="project" value="UniProtKB-UniRule"/>
</dbReference>
<dbReference type="Pfam" id="PF02580">
    <property type="entry name" value="Tyr_Deacylase"/>
    <property type="match status" value="1"/>
</dbReference>
<dbReference type="OrthoDB" id="9801395at2"/>
<dbReference type="InterPro" id="IPR003732">
    <property type="entry name" value="Daa-tRNA_deacyls_DTD"/>
</dbReference>
<dbReference type="GO" id="GO:0000049">
    <property type="term" value="F:tRNA binding"/>
    <property type="evidence" value="ECO:0007669"/>
    <property type="project" value="UniProtKB-UniRule"/>
</dbReference>
<gene>
    <name evidence="2 3" type="primary">dtd</name>
    <name evidence="3" type="ORF">Cocul_00566</name>
</gene>
<dbReference type="STRING" id="1544416.Cocul_00566"/>
<dbReference type="Gene3D" id="3.50.80.10">
    <property type="entry name" value="D-tyrosyl-tRNA(Tyr) deacylase"/>
    <property type="match status" value="1"/>
</dbReference>
<comment type="catalytic activity">
    <reaction evidence="2">
        <text>a D-aminoacyl-tRNA + H2O = a tRNA + a D-alpha-amino acid + H(+)</text>
        <dbReference type="Rhea" id="RHEA:13953"/>
        <dbReference type="Rhea" id="RHEA-COMP:10123"/>
        <dbReference type="Rhea" id="RHEA-COMP:10124"/>
        <dbReference type="ChEBI" id="CHEBI:15377"/>
        <dbReference type="ChEBI" id="CHEBI:15378"/>
        <dbReference type="ChEBI" id="CHEBI:59871"/>
        <dbReference type="ChEBI" id="CHEBI:78442"/>
        <dbReference type="ChEBI" id="CHEBI:79333"/>
        <dbReference type="EC" id="3.1.1.96"/>
    </reaction>
</comment>
<dbReference type="GO" id="GO:0106026">
    <property type="term" value="F:Gly-tRNA(Ala) deacylase activity"/>
    <property type="evidence" value="ECO:0007669"/>
    <property type="project" value="UniProtKB-UniRule"/>
</dbReference>
<dbReference type="Proteomes" id="UP000050517">
    <property type="component" value="Unassembled WGS sequence"/>
</dbReference>
<comment type="subcellular location">
    <subcellularLocation>
        <location evidence="2">Cytoplasm</location>
    </subcellularLocation>
</comment>
<feature type="short sequence motif" description="Gly-cisPro motif, important for rejection of L-amino acids" evidence="2">
    <location>
        <begin position="133"/>
        <end position="134"/>
    </location>
</feature>
<comment type="caution">
    <text evidence="3">The sequence shown here is derived from an EMBL/GenBank/DDBJ whole genome shotgun (WGS) entry which is preliminary data.</text>
</comment>
<evidence type="ECO:0000313" key="4">
    <source>
        <dbReference type="Proteomes" id="UP000050517"/>
    </source>
</evidence>
<evidence type="ECO:0000256" key="1">
    <source>
        <dbReference type="ARBA" id="ARBA00009673"/>
    </source>
</evidence>
<dbReference type="EMBL" id="LKST01000001">
    <property type="protein sequence ID" value="KQB85427.1"/>
    <property type="molecule type" value="Genomic_DNA"/>
</dbReference>
<dbReference type="PANTHER" id="PTHR10472">
    <property type="entry name" value="D-TYROSYL-TRNA TYR DEACYLASE"/>
    <property type="match status" value="1"/>
</dbReference>
<dbReference type="FunFam" id="3.50.80.10:FF:000001">
    <property type="entry name" value="D-aminoacyl-tRNA deacylase"/>
    <property type="match status" value="1"/>
</dbReference>
<keyword evidence="2" id="KW-0820">tRNA-binding</keyword>
<dbReference type="GO" id="GO:0051500">
    <property type="term" value="F:D-tyrosyl-tRNA(Tyr) deacylase activity"/>
    <property type="evidence" value="ECO:0007669"/>
    <property type="project" value="TreeGrafter"/>
</dbReference>
<dbReference type="EC" id="3.1.1.96" evidence="2"/>
<comment type="subunit">
    <text evidence="2">Homodimer.</text>
</comment>
<evidence type="ECO:0000313" key="3">
    <source>
        <dbReference type="EMBL" id="KQB85427.1"/>
    </source>
</evidence>
<dbReference type="GO" id="GO:0019478">
    <property type="term" value="P:D-amino acid catabolic process"/>
    <property type="evidence" value="ECO:0007669"/>
    <property type="project" value="UniProtKB-UniRule"/>
</dbReference>
<organism evidence="3 4">
    <name type="scientific">Corynebacterium oculi</name>
    <dbReference type="NCBI Taxonomy" id="1544416"/>
    <lineage>
        <taxon>Bacteria</taxon>
        <taxon>Bacillati</taxon>
        <taxon>Actinomycetota</taxon>
        <taxon>Actinomycetes</taxon>
        <taxon>Mycobacteriales</taxon>
        <taxon>Corynebacteriaceae</taxon>
        <taxon>Corynebacterium</taxon>
    </lineage>
</organism>
<dbReference type="PATRIC" id="fig|1544416.3.peg.571"/>
<dbReference type="EC" id="3.1.1.-" evidence="2"/>
<dbReference type="HAMAP" id="MF_00518">
    <property type="entry name" value="Deacylase_Dtd"/>
    <property type="match status" value="1"/>
</dbReference>
<comment type="similarity">
    <text evidence="1 2">Belongs to the DTD family.</text>
</comment>
<proteinExistence type="inferred from homology"/>
<keyword evidence="2 3" id="KW-0378">Hydrolase</keyword>
<comment type="function">
    <text evidence="2">An aminoacyl-tRNA editing enzyme that deacylates mischarged D-aminoacyl-tRNAs. Also deacylates mischarged glycyl-tRNA(Ala), protecting cells against glycine mischarging by AlaRS. Acts via tRNA-based rather than protein-based catalysis; rejects L-amino acids rather than detecting D-amino acids in the active site. By recycling D-aminoacyl-tRNA to D-amino acids and free tRNA molecules, this enzyme counteracts the toxicity associated with the formation of D-aminoacyl-tRNA entities in vivo and helps enforce protein L-homochirality.</text>
</comment>
<dbReference type="RefSeq" id="WP_055121756.1">
    <property type="nucleotide sequence ID" value="NZ_LKST01000001.1"/>
</dbReference>
<keyword evidence="4" id="KW-1185">Reference proteome</keyword>
<dbReference type="NCBIfam" id="TIGR00256">
    <property type="entry name" value="D-aminoacyl-tRNA deacylase"/>
    <property type="match status" value="1"/>
</dbReference>
<name>A0A0Q0Z775_9CORY</name>
<keyword evidence="2" id="KW-0694">RNA-binding</keyword>
<reference evidence="3 4" key="1">
    <citation type="submission" date="2015-10" db="EMBL/GenBank/DDBJ databases">
        <title>Corynebacteirum lowii and Corynebacterium oculi species nova, derived from human clinical disease and and emended description of Corynebacterium mastiditis.</title>
        <authorList>
            <person name="Bernard K."/>
            <person name="Pacheco A.L."/>
            <person name="Mcdougall C."/>
            <person name="Burtx T."/>
            <person name="Weibe D."/>
            <person name="Tyler S."/>
            <person name="Olson A.B."/>
            <person name="Cnockaert M."/>
            <person name="Eguchi H."/>
            <person name="Kuwahara T."/>
            <person name="Nakayama-Imaohji H."/>
            <person name="Boudewijins M."/>
            <person name="Van Hoecke F."/>
            <person name="Bernier A.-M."/>
            <person name="Vandamme P."/>
        </authorList>
    </citation>
    <scope>NUCLEOTIDE SEQUENCE [LARGE SCALE GENOMIC DNA]</scope>
    <source>
        <strain evidence="3 4">NML 130210</strain>
    </source>
</reference>
<sequence length="144" mass="15089">MKAVLSRVTRAQVTVEGTVVGAIDGPGVLALVGVHREDTPADAATMARKIAELRLLDGEISAADAGAPVLVVSQFTLQGRTSRGRCPSWAQAAPADLARPLIEAVVAALRERGLSVEQGQFGAMMQVESVNDGPFTLLVDTREK</sequence>
<keyword evidence="2" id="KW-0963">Cytoplasm</keyword>
<accession>A0A0Q0Z775</accession>
<dbReference type="SUPFAM" id="SSF69500">
    <property type="entry name" value="DTD-like"/>
    <property type="match status" value="1"/>
</dbReference>
<comment type="domain">
    <text evidence="2">A Gly-cisPro motif from one monomer fits into the active site of the other monomer to allow specific chiral rejection of L-amino acids.</text>
</comment>
<dbReference type="InterPro" id="IPR023509">
    <property type="entry name" value="DTD-like_sf"/>
</dbReference>